<proteinExistence type="predicted"/>
<evidence type="ECO:0000259" key="3">
    <source>
        <dbReference type="Pfam" id="PF23845"/>
    </source>
</evidence>
<feature type="domain" description="Non-contractile tail sheath TIM barrel" evidence="3">
    <location>
        <begin position="211"/>
        <end position="556"/>
    </location>
</feature>
<reference evidence="4 5" key="1">
    <citation type="submission" date="2020-08" db="EMBL/GenBank/DDBJ databases">
        <title>Draft genome sequence of Parasphingopyxis sp. GrpM-11.</title>
        <authorList>
            <person name="Oh J."/>
            <person name="Roh D.-H."/>
        </authorList>
    </citation>
    <scope>NUCLEOTIDE SEQUENCE [LARGE SCALE GENOMIC DNA]</scope>
    <source>
        <strain evidence="4 5">GrpM-11</strain>
    </source>
</reference>
<protein>
    <submittedName>
        <fullName evidence="4">DUF2460 domain-containing protein</fullName>
    </submittedName>
</protein>
<dbReference type="Pfam" id="PF23844">
    <property type="entry name" value="NCTSP_N"/>
    <property type="match status" value="1"/>
</dbReference>
<keyword evidence="5" id="KW-1185">Reference proteome</keyword>
<comment type="caution">
    <text evidence="4">The sequence shown here is derived from an EMBL/GenBank/DDBJ whole genome shotgun (WGS) entry which is preliminary data.</text>
</comment>
<feature type="domain" description="Non-contractile tail sheath N-terminal" evidence="2">
    <location>
        <begin position="17"/>
        <end position="206"/>
    </location>
</feature>
<dbReference type="Pfam" id="PF23845">
    <property type="entry name" value="TIM-barrel_NCTSP"/>
    <property type="match status" value="1"/>
</dbReference>
<organism evidence="4 5">
    <name type="scientific">Parasphingopyxis marina</name>
    <dbReference type="NCBI Taxonomy" id="2761622"/>
    <lineage>
        <taxon>Bacteria</taxon>
        <taxon>Pseudomonadati</taxon>
        <taxon>Pseudomonadota</taxon>
        <taxon>Alphaproteobacteria</taxon>
        <taxon>Sphingomonadales</taxon>
        <taxon>Sphingomonadaceae</taxon>
        <taxon>Parasphingopyxis</taxon>
    </lineage>
</organism>
<dbReference type="InterPro" id="IPR057122">
    <property type="entry name" value="TIM-barrel_NCTSP"/>
</dbReference>
<dbReference type="Pfam" id="PF09343">
    <property type="entry name" value="DUF2460"/>
    <property type="match status" value="1"/>
</dbReference>
<evidence type="ECO:0000313" key="4">
    <source>
        <dbReference type="EMBL" id="MBC2778308.1"/>
    </source>
</evidence>
<feature type="domain" description="DUF2460" evidence="1">
    <location>
        <begin position="572"/>
        <end position="772"/>
    </location>
</feature>
<dbReference type="Proteomes" id="UP000564378">
    <property type="component" value="Unassembled WGS sequence"/>
</dbReference>
<name>A0A842HW53_9SPHN</name>
<dbReference type="AlphaFoldDB" id="A0A842HW53"/>
<evidence type="ECO:0000259" key="2">
    <source>
        <dbReference type="Pfam" id="PF23844"/>
    </source>
</evidence>
<evidence type="ECO:0000259" key="1">
    <source>
        <dbReference type="Pfam" id="PF09343"/>
    </source>
</evidence>
<dbReference type="RefSeq" id="WP_185801575.1">
    <property type="nucleotide sequence ID" value="NZ_JACJVJ010000002.1"/>
</dbReference>
<dbReference type="NCBIfam" id="TIGR02217">
    <property type="entry name" value="chp_TIGR02217"/>
    <property type="match status" value="1"/>
</dbReference>
<dbReference type="EMBL" id="JACJVJ010000002">
    <property type="protein sequence ID" value="MBC2778308.1"/>
    <property type="molecule type" value="Genomic_DNA"/>
</dbReference>
<accession>A0A842HW53</accession>
<sequence>MPYWLAQPGDAMQFAHIKRFDPRFWTVNFAQPMMASVVTIGPQSLRAEAVWYKADDLAGLIWDSADAWDHPLLAYETARDYRGCRLSFHWRSGGVMPLDAVDGPTLTIEGRDEGGSPRTWYVRLWNYASGTTQDADITLDFDDLDGGFLLPGEADPVWAGDVDRLFISLIPPGYTGADTQFASEATGWVEIEDIASTGPASTLKIGDTMLPEHGLRIATGYDDAYNQTPARLLRSALHLGYRDLINHYVGMSHYYRLRWVGSNVRLQLSDEKLNAACIAWHEDFAVRAKALGYALIFSISYEALDSVVYDSWKQRAENGDPALTLWDPPSTLLTPARPAVVTYIARAAREFADILAAAGQPVKIQIGEPWWWIMLDGTDRICLYDADAQSAFGENLVSIPTVKGAMTPEQVSMLDQAGTILAASTAAIAAEVKDDYPAAEMHLLVYLPTVLDEAAPEAKRANVPPGWADPAFDVLQLEDYDWVTSGNSGATARGIAAMTARLGYPQSRQHYFAGFVLTAEEDAQWRAIDAAAEAGRARGAAETFFWALPQAARDGFTHFDSPEEDAVQAFDDEVFPLALGREAMAEPGFSTAIVTTASGAEHRNADWSDARMRYDAGPGVRSEEDVGVLIAFFRARRGAARAFRFRDPFDHSSNGMTGTPHPGDQFLGIGDGVSTRFPLVKRYGEVADQQLRPITRPISGSVRVALDDIEQPDGWTFDAGDIVFDAAPADTVEIRAGYLFDVPVRFAEDRLEISRATFQAGDAPRVPLIEVRQ</sequence>
<gene>
    <name evidence="4" type="ORF">H6P80_11835</name>
</gene>
<evidence type="ECO:0000313" key="5">
    <source>
        <dbReference type="Proteomes" id="UP000564378"/>
    </source>
</evidence>
<dbReference type="InterPro" id="IPR011740">
    <property type="entry name" value="DUF2460"/>
</dbReference>
<dbReference type="InterPro" id="IPR057102">
    <property type="entry name" value="NCTSP_N"/>
</dbReference>